<gene>
    <name evidence="2" type="ORF">AB0T83_19730</name>
</gene>
<name>A0ABV3LBN6_9RHOB</name>
<evidence type="ECO:0000313" key="2">
    <source>
        <dbReference type="EMBL" id="MEV8468976.1"/>
    </source>
</evidence>
<dbReference type="PANTHER" id="PTHR43539">
    <property type="entry name" value="FLAVIN-BINDING MONOOXYGENASE-LIKE PROTEIN (AFU_ORTHOLOGUE AFUA_4G09220)"/>
    <property type="match status" value="1"/>
</dbReference>
<accession>A0ABV3LBN6</accession>
<comment type="caution">
    <text evidence="2">The sequence shown here is derived from an EMBL/GenBank/DDBJ whole genome shotgun (WGS) entry which is preliminary data.</text>
</comment>
<dbReference type="RefSeq" id="WP_366194930.1">
    <property type="nucleotide sequence ID" value="NZ_JBFBVU010000058.1"/>
</dbReference>
<dbReference type="Gene3D" id="3.50.50.60">
    <property type="entry name" value="FAD/NAD(P)-binding domain"/>
    <property type="match status" value="1"/>
</dbReference>
<sequence>MKTYEVVVVGAGWAGLSVSFELAQKGLGHIVLERGRIGDTWRTQRWASFHMNTPNVLTVLPGDRYEGPAPEGFMSGDDFIAMLESYVERNSLPVRENTTVVDVSPADGDFEIRTCDDIMRADALVVATGNLNIPVRPAISERLPSSVLQLDGADYRDPASLPEGAILVVGCGDTGGQIAEELAQVGRRVFLSTGRNGRVPRRYRGRDIFLWMSESKLNQRPRQPGASRALVGRTGTLSLQSLSALGVTLVGRARKMSPSGSILFDDSLSESAAFADDLSQGLKSAIDEYILRESIEAPEAQPDPGETVPARFPNPPITKLDLASEGIRTVIWATGLTGNFSWLNIPGAIDNEGRPLQERSLSVPGVYFIGLDNPEAQRSGTVLAAGHEAERIVNHLASAR</sequence>
<dbReference type="SUPFAM" id="SSF51905">
    <property type="entry name" value="FAD/NAD(P)-binding domain"/>
    <property type="match status" value="2"/>
</dbReference>
<keyword evidence="3" id="KW-1185">Reference proteome</keyword>
<protein>
    <submittedName>
        <fullName evidence="2">NAD(P)/FAD-dependent oxidoreductase</fullName>
        <ecNumber evidence="2">1.14.13.-</ecNumber>
    </submittedName>
</protein>
<dbReference type="EC" id="1.14.13.-" evidence="2"/>
<evidence type="ECO:0000256" key="1">
    <source>
        <dbReference type="ARBA" id="ARBA00023002"/>
    </source>
</evidence>
<keyword evidence="1 2" id="KW-0560">Oxidoreductase</keyword>
<dbReference type="EMBL" id="JBFBVU010000058">
    <property type="protein sequence ID" value="MEV8468976.1"/>
    <property type="molecule type" value="Genomic_DNA"/>
</dbReference>
<dbReference type="Proteomes" id="UP001553161">
    <property type="component" value="Unassembled WGS sequence"/>
</dbReference>
<dbReference type="InterPro" id="IPR050982">
    <property type="entry name" value="Auxin_biosynth/cation_transpt"/>
</dbReference>
<reference evidence="2 3" key="1">
    <citation type="submission" date="2024-07" db="EMBL/GenBank/DDBJ databases">
        <authorList>
            <person name="Kang M."/>
        </authorList>
    </citation>
    <scope>NUCLEOTIDE SEQUENCE [LARGE SCALE GENOMIC DNA]</scope>
    <source>
        <strain evidence="2 3">DFM31</strain>
    </source>
</reference>
<organism evidence="2 3">
    <name type="scientific">Meridianimarinicoccus marinus</name>
    <dbReference type="NCBI Taxonomy" id="3231483"/>
    <lineage>
        <taxon>Bacteria</taxon>
        <taxon>Pseudomonadati</taxon>
        <taxon>Pseudomonadota</taxon>
        <taxon>Alphaproteobacteria</taxon>
        <taxon>Rhodobacterales</taxon>
        <taxon>Paracoccaceae</taxon>
        <taxon>Meridianimarinicoccus</taxon>
    </lineage>
</organism>
<dbReference type="PRINTS" id="PR00411">
    <property type="entry name" value="PNDRDTASEI"/>
</dbReference>
<dbReference type="PANTHER" id="PTHR43539:SF78">
    <property type="entry name" value="FLAVIN-CONTAINING MONOOXYGENASE"/>
    <property type="match status" value="1"/>
</dbReference>
<dbReference type="GO" id="GO:0016491">
    <property type="term" value="F:oxidoreductase activity"/>
    <property type="evidence" value="ECO:0007669"/>
    <property type="project" value="UniProtKB-KW"/>
</dbReference>
<evidence type="ECO:0000313" key="3">
    <source>
        <dbReference type="Proteomes" id="UP001553161"/>
    </source>
</evidence>
<dbReference type="Pfam" id="PF13738">
    <property type="entry name" value="Pyr_redox_3"/>
    <property type="match status" value="1"/>
</dbReference>
<dbReference type="InterPro" id="IPR036188">
    <property type="entry name" value="FAD/NAD-bd_sf"/>
</dbReference>
<dbReference type="PRINTS" id="PR00368">
    <property type="entry name" value="FADPNR"/>
</dbReference>
<proteinExistence type="predicted"/>